<evidence type="ECO:0000256" key="3">
    <source>
        <dbReference type="ARBA" id="ARBA00023004"/>
    </source>
</evidence>
<keyword evidence="3 4" id="KW-0408">Iron</keyword>
<evidence type="ECO:0000256" key="4">
    <source>
        <dbReference type="PROSITE-ProRule" id="PRU00433"/>
    </source>
</evidence>
<name>T0KUR9_9BACT</name>
<feature type="signal peptide" evidence="5">
    <location>
        <begin position="1"/>
        <end position="17"/>
    </location>
</feature>
<evidence type="ECO:0000313" key="8">
    <source>
        <dbReference type="Proteomes" id="UP000015520"/>
    </source>
</evidence>
<dbReference type="InterPro" id="IPR009056">
    <property type="entry name" value="Cyt_c-like_dom"/>
</dbReference>
<dbReference type="PATRIC" id="fig|1172190.3.peg.42"/>
<dbReference type="AlphaFoldDB" id="T0KUR9"/>
<keyword evidence="8" id="KW-1185">Reference proteome</keyword>
<evidence type="ECO:0000256" key="5">
    <source>
        <dbReference type="SAM" id="SignalP"/>
    </source>
</evidence>
<evidence type="ECO:0000256" key="1">
    <source>
        <dbReference type="ARBA" id="ARBA00022617"/>
    </source>
</evidence>
<dbReference type="SUPFAM" id="SSF46626">
    <property type="entry name" value="Cytochrome c"/>
    <property type="match status" value="1"/>
</dbReference>
<keyword evidence="5" id="KW-0732">Signal</keyword>
<dbReference type="GO" id="GO:0020037">
    <property type="term" value="F:heme binding"/>
    <property type="evidence" value="ECO:0007669"/>
    <property type="project" value="InterPro"/>
</dbReference>
<feature type="domain" description="Cytochrome c" evidence="6">
    <location>
        <begin position="14"/>
        <end position="120"/>
    </location>
</feature>
<proteinExistence type="predicted"/>
<evidence type="ECO:0000256" key="2">
    <source>
        <dbReference type="ARBA" id="ARBA00022723"/>
    </source>
</evidence>
<reference evidence="7 8" key="1">
    <citation type="submission" date="2013-07" db="EMBL/GenBank/DDBJ databases">
        <title>Sulfurimonas hongkongensis AST-10 Genome Sequencing.</title>
        <authorList>
            <person name="Cai L."/>
            <person name="Zhang T."/>
        </authorList>
    </citation>
    <scope>NUCLEOTIDE SEQUENCE [LARGE SCALE GENOMIC DNA]</scope>
    <source>
        <strain evidence="7 8">AST-10</strain>
    </source>
</reference>
<dbReference type="EMBL" id="AUPZ01000001">
    <property type="protein sequence ID" value="EQB40709.1"/>
    <property type="molecule type" value="Genomic_DNA"/>
</dbReference>
<gene>
    <name evidence="7" type="ORF">M947_00220</name>
</gene>
<keyword evidence="1 4" id="KW-0349">Heme</keyword>
<dbReference type="PROSITE" id="PS51007">
    <property type="entry name" value="CYTC"/>
    <property type="match status" value="1"/>
</dbReference>
<sequence>MKKILLATILVTSSLLAQGSEVETLAVEKCGSCHLIGPITKEKLNNMSAPPSWALAKKVNTAYPDRADAIAFIVDYTMSPSEDKMLFSHKTKERFGVMPSQKDMISKDELRAVAKYIIDN</sequence>
<dbReference type="eggNOG" id="COG2010">
    <property type="taxonomic scope" value="Bacteria"/>
</dbReference>
<dbReference type="GO" id="GO:0009055">
    <property type="term" value="F:electron transfer activity"/>
    <property type="evidence" value="ECO:0007669"/>
    <property type="project" value="InterPro"/>
</dbReference>
<dbReference type="Gene3D" id="1.10.760.10">
    <property type="entry name" value="Cytochrome c-like domain"/>
    <property type="match status" value="1"/>
</dbReference>
<dbReference type="Proteomes" id="UP000015520">
    <property type="component" value="Unassembled WGS sequence"/>
</dbReference>
<accession>T0KUR9</accession>
<protein>
    <recommendedName>
        <fullName evidence="6">Cytochrome c domain-containing protein</fullName>
    </recommendedName>
</protein>
<dbReference type="RefSeq" id="WP_021286330.1">
    <property type="nucleotide sequence ID" value="NZ_AUPZ01000001.1"/>
</dbReference>
<dbReference type="OrthoDB" id="14888at2"/>
<comment type="caution">
    <text evidence="7">The sequence shown here is derived from an EMBL/GenBank/DDBJ whole genome shotgun (WGS) entry which is preliminary data.</text>
</comment>
<dbReference type="STRING" id="1172190.M947_00220"/>
<dbReference type="InterPro" id="IPR036909">
    <property type="entry name" value="Cyt_c-like_dom_sf"/>
</dbReference>
<evidence type="ECO:0000313" key="7">
    <source>
        <dbReference type="EMBL" id="EQB40709.1"/>
    </source>
</evidence>
<keyword evidence="2 4" id="KW-0479">Metal-binding</keyword>
<organism evidence="7 8">
    <name type="scientific">Sulfurimonas hongkongensis</name>
    <dbReference type="NCBI Taxonomy" id="1172190"/>
    <lineage>
        <taxon>Bacteria</taxon>
        <taxon>Pseudomonadati</taxon>
        <taxon>Campylobacterota</taxon>
        <taxon>Epsilonproteobacteria</taxon>
        <taxon>Campylobacterales</taxon>
        <taxon>Sulfurimonadaceae</taxon>
        <taxon>Sulfurimonas</taxon>
    </lineage>
</organism>
<dbReference type="GO" id="GO:0046872">
    <property type="term" value="F:metal ion binding"/>
    <property type="evidence" value="ECO:0007669"/>
    <property type="project" value="UniProtKB-KW"/>
</dbReference>
<feature type="chain" id="PRO_5004566402" description="Cytochrome c domain-containing protein" evidence="5">
    <location>
        <begin position="18"/>
        <end position="120"/>
    </location>
</feature>
<evidence type="ECO:0000259" key="6">
    <source>
        <dbReference type="PROSITE" id="PS51007"/>
    </source>
</evidence>